<keyword evidence="3" id="KW-1185">Reference proteome</keyword>
<accession>A0AAD6NIK4</accession>
<dbReference type="SUPFAM" id="SSF81383">
    <property type="entry name" value="F-box domain"/>
    <property type="match status" value="1"/>
</dbReference>
<proteinExistence type="predicted"/>
<dbReference type="Gene3D" id="1.20.1280.50">
    <property type="match status" value="1"/>
</dbReference>
<name>A0AAD6NIK4_DREDA</name>
<dbReference type="Pfam" id="PF12937">
    <property type="entry name" value="F-box-like"/>
    <property type="match status" value="1"/>
</dbReference>
<dbReference type="Proteomes" id="UP001221413">
    <property type="component" value="Unassembled WGS sequence"/>
</dbReference>
<evidence type="ECO:0000259" key="1">
    <source>
        <dbReference type="PROSITE" id="PS50181"/>
    </source>
</evidence>
<gene>
    <name evidence="2" type="ORF">Dda_5312</name>
</gene>
<evidence type="ECO:0000313" key="3">
    <source>
        <dbReference type="Proteomes" id="UP001221413"/>
    </source>
</evidence>
<dbReference type="InterPro" id="IPR036047">
    <property type="entry name" value="F-box-like_dom_sf"/>
</dbReference>
<organism evidence="2 3">
    <name type="scientific">Drechslerella dactyloides</name>
    <name type="common">Nematode-trapping fungus</name>
    <name type="synonym">Arthrobotrys dactyloides</name>
    <dbReference type="NCBI Taxonomy" id="74499"/>
    <lineage>
        <taxon>Eukaryota</taxon>
        <taxon>Fungi</taxon>
        <taxon>Dikarya</taxon>
        <taxon>Ascomycota</taxon>
        <taxon>Pezizomycotina</taxon>
        <taxon>Orbiliomycetes</taxon>
        <taxon>Orbiliales</taxon>
        <taxon>Orbiliaceae</taxon>
        <taxon>Drechslerella</taxon>
    </lineage>
</organism>
<protein>
    <recommendedName>
        <fullName evidence="1">F-box domain-containing protein</fullName>
    </recommendedName>
</protein>
<dbReference type="InterPro" id="IPR001810">
    <property type="entry name" value="F-box_dom"/>
</dbReference>
<sequence length="434" mass="48569">MDAVVSMLGTATSDAANDLPIFSRIPTEILLEVTSYLEIADLLKLTAVSKRSYAVATPQLYKTIIFKPWDFKSPHPLITGADGDAKNPNLRHVRTVGIKGLRNTDALDGADTNVFNYVYLSFLVFLNLLEPGSIVNFINYLAEYQPNINSIYIGFATNTGSTSGSRSGTWTARPKYYNLANRPNLTDLTITRVDTRERVILLLDLVLAHRDTLKHLRLRSRWLPRGARVRTPPTLTQIGMDYLCRLKASMGQEIHLTALQTFEAWGLHPESPGIREARAIFTEVAVKADRLRSLKLRDWESIETILWPSGTLPPGLSILHILVTGNVGGCYEYLGLNGSLIELALVLIVEQDTEFPNLAGHTGTLRRLFMIMVNKTLRKLPPMPVENIKQLMEMPFLEHLAITLKDPEDLRVDVTSSSFPSLRYFWALAAAPPF</sequence>
<dbReference type="PROSITE" id="PS50181">
    <property type="entry name" value="FBOX"/>
    <property type="match status" value="1"/>
</dbReference>
<evidence type="ECO:0000313" key="2">
    <source>
        <dbReference type="EMBL" id="KAJ6259674.1"/>
    </source>
</evidence>
<feature type="domain" description="F-box" evidence="1">
    <location>
        <begin position="19"/>
        <end position="64"/>
    </location>
</feature>
<comment type="caution">
    <text evidence="2">The sequence shown here is derived from an EMBL/GenBank/DDBJ whole genome shotgun (WGS) entry which is preliminary data.</text>
</comment>
<dbReference type="AlphaFoldDB" id="A0AAD6NIK4"/>
<reference evidence="2" key="1">
    <citation type="submission" date="2023-01" db="EMBL/GenBank/DDBJ databases">
        <title>The chitinases involved in constricting ring structure development in the nematode-trapping fungus Drechslerella dactyloides.</title>
        <authorList>
            <person name="Wang R."/>
            <person name="Zhang L."/>
            <person name="Tang P."/>
            <person name="Li S."/>
            <person name="Liang L."/>
        </authorList>
    </citation>
    <scope>NUCLEOTIDE SEQUENCE</scope>
    <source>
        <strain evidence="2">YMF1.00031</strain>
    </source>
</reference>
<dbReference type="EMBL" id="JAQGDS010000006">
    <property type="protein sequence ID" value="KAJ6259674.1"/>
    <property type="molecule type" value="Genomic_DNA"/>
</dbReference>